<dbReference type="InterPro" id="IPR014962">
    <property type="entry name" value="YolD"/>
</dbReference>
<evidence type="ECO:0000313" key="1">
    <source>
        <dbReference type="EMBL" id="SFQ45717.1"/>
    </source>
</evidence>
<dbReference type="EMBL" id="FOXX01000003">
    <property type="protein sequence ID" value="SFQ45717.1"/>
    <property type="molecule type" value="Genomic_DNA"/>
</dbReference>
<dbReference type="PANTHER" id="PTHR40051">
    <property type="entry name" value="IG HYPOTHETICAL 15966"/>
    <property type="match status" value="1"/>
</dbReference>
<keyword evidence="2" id="KW-1185">Reference proteome</keyword>
<evidence type="ECO:0000313" key="2">
    <source>
        <dbReference type="Proteomes" id="UP000182762"/>
    </source>
</evidence>
<organism evidence="1 2">
    <name type="scientific">Priestia endophytica DSM 13796</name>
    <dbReference type="NCBI Taxonomy" id="1121089"/>
    <lineage>
        <taxon>Bacteria</taxon>
        <taxon>Bacillati</taxon>
        <taxon>Bacillota</taxon>
        <taxon>Bacilli</taxon>
        <taxon>Bacillales</taxon>
        <taxon>Bacillaceae</taxon>
        <taxon>Priestia</taxon>
    </lineage>
</organism>
<name>A0A1I5YP76_9BACI</name>
<sequence length="111" mass="13124">MQEDRGMKKWRAFVTMPEQYIGLQKIINKQLEISKSHLTEEQMEQMNYILLEALHMLKTVHITYYKQGRHITETGVIEFVDSSKDVFVFINEAEEEISKVRLSDLIDVSFI</sequence>
<proteinExistence type="predicted"/>
<reference evidence="1 2" key="1">
    <citation type="submission" date="2016-10" db="EMBL/GenBank/DDBJ databases">
        <authorList>
            <person name="Varghese N."/>
            <person name="Submissions S."/>
        </authorList>
    </citation>
    <scope>NUCLEOTIDE SEQUENCE [LARGE SCALE GENOMIC DNA]</scope>
    <source>
        <strain evidence="1 2">DSM 13796</strain>
    </source>
</reference>
<comment type="caution">
    <text evidence="1">The sequence shown here is derived from an EMBL/GenBank/DDBJ whole genome shotgun (WGS) entry which is preliminary data.</text>
</comment>
<protein>
    <submittedName>
        <fullName evidence="1">YolD-like protein</fullName>
    </submittedName>
</protein>
<dbReference type="RefSeq" id="WP_061802797.1">
    <property type="nucleotide sequence ID" value="NZ_FOXX01000003.1"/>
</dbReference>
<dbReference type="PANTHER" id="PTHR40051:SF1">
    <property type="entry name" value="YOLD-LIKE FAMILY PROTEIN"/>
    <property type="match status" value="1"/>
</dbReference>
<dbReference type="Proteomes" id="UP000182762">
    <property type="component" value="Unassembled WGS sequence"/>
</dbReference>
<gene>
    <name evidence="1" type="ORF">SAMN02745910_01441</name>
</gene>
<dbReference type="Pfam" id="PF08863">
    <property type="entry name" value="YolD"/>
    <property type="match status" value="1"/>
</dbReference>
<dbReference type="GeneID" id="93710157"/>
<accession>A0A1I5YP76</accession>